<dbReference type="Proteomes" id="UP000324222">
    <property type="component" value="Unassembled WGS sequence"/>
</dbReference>
<protein>
    <submittedName>
        <fullName evidence="2">Uncharacterized protein</fullName>
    </submittedName>
</protein>
<sequence length="107" mass="11230">MAEQVTLTSFLPLMRPCLEAAKAPGRCGAADRRIRSASIGSVCFRFLRRLQLSHTTRDHLVSPAGSSDSDPECGPPAGAAVCAARGPSPHVKYMAVTTPTEADPPSP</sequence>
<evidence type="ECO:0000256" key="1">
    <source>
        <dbReference type="SAM" id="MobiDB-lite"/>
    </source>
</evidence>
<evidence type="ECO:0000313" key="2">
    <source>
        <dbReference type="EMBL" id="MPC40961.1"/>
    </source>
</evidence>
<accession>A0A5B7F1U7</accession>
<organism evidence="2 3">
    <name type="scientific">Portunus trituberculatus</name>
    <name type="common">Swimming crab</name>
    <name type="synonym">Neptunus trituberculatus</name>
    <dbReference type="NCBI Taxonomy" id="210409"/>
    <lineage>
        <taxon>Eukaryota</taxon>
        <taxon>Metazoa</taxon>
        <taxon>Ecdysozoa</taxon>
        <taxon>Arthropoda</taxon>
        <taxon>Crustacea</taxon>
        <taxon>Multicrustacea</taxon>
        <taxon>Malacostraca</taxon>
        <taxon>Eumalacostraca</taxon>
        <taxon>Eucarida</taxon>
        <taxon>Decapoda</taxon>
        <taxon>Pleocyemata</taxon>
        <taxon>Brachyura</taxon>
        <taxon>Eubrachyura</taxon>
        <taxon>Portunoidea</taxon>
        <taxon>Portunidae</taxon>
        <taxon>Portuninae</taxon>
        <taxon>Portunus</taxon>
    </lineage>
</organism>
<dbReference type="EMBL" id="VSRR010004874">
    <property type="protein sequence ID" value="MPC40961.1"/>
    <property type="molecule type" value="Genomic_DNA"/>
</dbReference>
<dbReference type="OrthoDB" id="418245at2759"/>
<evidence type="ECO:0000313" key="3">
    <source>
        <dbReference type="Proteomes" id="UP000324222"/>
    </source>
</evidence>
<comment type="caution">
    <text evidence="2">The sequence shown here is derived from an EMBL/GenBank/DDBJ whole genome shotgun (WGS) entry which is preliminary data.</text>
</comment>
<keyword evidence="3" id="KW-1185">Reference proteome</keyword>
<name>A0A5B7F1U7_PORTR</name>
<reference evidence="2 3" key="1">
    <citation type="submission" date="2019-05" db="EMBL/GenBank/DDBJ databases">
        <title>Another draft genome of Portunus trituberculatus and its Hox gene families provides insights of decapod evolution.</title>
        <authorList>
            <person name="Jeong J.-H."/>
            <person name="Song I."/>
            <person name="Kim S."/>
            <person name="Choi T."/>
            <person name="Kim D."/>
            <person name="Ryu S."/>
            <person name="Kim W."/>
        </authorList>
    </citation>
    <scope>NUCLEOTIDE SEQUENCE [LARGE SCALE GENOMIC DNA]</scope>
    <source>
        <tissue evidence="2">Muscle</tissue>
    </source>
</reference>
<gene>
    <name evidence="2" type="ORF">E2C01_034538</name>
</gene>
<dbReference type="AlphaFoldDB" id="A0A5B7F1U7"/>
<proteinExistence type="predicted"/>
<feature type="region of interest" description="Disordered" evidence="1">
    <location>
        <begin position="59"/>
        <end position="81"/>
    </location>
</feature>